<keyword evidence="14" id="KW-1185">Reference proteome</keyword>
<feature type="modified residue" description="N6-(pyridoxal phosphate)lysine" evidence="11">
    <location>
        <position position="609"/>
    </location>
</feature>
<comment type="similarity">
    <text evidence="3">Belongs to the glycogen phosphorylase family.</text>
</comment>
<dbReference type="InterPro" id="IPR000811">
    <property type="entry name" value="Glyco_trans_35"/>
</dbReference>
<keyword evidence="8 11" id="KW-0663">Pyridoxal phosphate</keyword>
<dbReference type="InterPro" id="IPR024517">
    <property type="entry name" value="Glycogen_phosphorylase_DUF3417"/>
</dbReference>
<dbReference type="PANTHER" id="PTHR42655:SF1">
    <property type="entry name" value="GLYCOGEN PHOSPHORYLASE"/>
    <property type="match status" value="1"/>
</dbReference>
<dbReference type="NCBIfam" id="TIGR02094">
    <property type="entry name" value="more_P_ylases"/>
    <property type="match status" value="1"/>
</dbReference>
<comment type="function">
    <text evidence="10">Phosphorylase is an important allosteric enzyme in carbohydrate metabolism. Enzymes from different sources differ in their regulatory mechanisms and in their natural substrates. However, all known phosphorylases share catalytic and structural properties.</text>
</comment>
<accession>A0A9X2IZK9</accession>
<sequence length="855" mass="94586">MKALRRFTVRAHLPEPLAAMTELATNLRWSWHAPTQDLFAELDRELWGEVGHDPVRMLGEVPAVRLNELAGDAGFVRAVEDAAADLRDYLTRPRWFDQQNGGPRCIAYFSMEFGVTEVLPNYSGGLGILAGDHLKAASDLGLPLIGVGLLYRSGYFRQSLTADGWQAERYPDLDPQGLPLRLLTEEGAPVLIHVPMPEGRVLRARVWVAQVGRIPLLLLDSDIADNDPELRAVTDRLYGGDQDHRIKQEILAGIGGVRAVRAYTHANGLPEPDVFHMNEGHAGFLGIERIREFMAAGLDFDAALAAVRASTVFTTHTPVPAGIDRFAGGLVRRYFGGAHGERESPLLPGVSVDRILALGREADPSVFNMAHLGLRLAQRANGVSQLHGEVSRAMFAPLWPGFDAAEVPIGSVTNGVHAPTWAAREWIDKAREFVGPELVEEARGWERLRDVDLGELWSTRNALRGLLVAEVRRRLRASWLERGAAPAELGWVDEVFDPRVLTVGFARRVPTYKRLTLMLRDPDRLRSLLLHPERPLQLVVAGKSHPADDGGKGLIQQVVRFADDPAVRHRIVFLPDYDMSMARYLYWGCDVWLNNPLRPLEACGTSGMKAALNGSLNLSIRDGWWDEMYDGENGWAIPTADGVRDEHRRDDLEAAALYEMLERSVLPRFYERDRDGMPVRWMEMVRHTLQTLGPKVLASRMVRDYAVQYYAPASAAYSAVTRDDFAGAREIAEYRRRVESAWSHVKVIQVDSSGLPDTPVIGATLSLRARIDLGGLTRDDVVVQAVLGRVSQDDDLSDVTTVSMEHAGSDSGAEVFTVETPVPLSGAVGYTVRVLPRHRLLSSDAELGLIASPTP</sequence>
<proteinExistence type="inferred from homology"/>
<protein>
    <recommendedName>
        <fullName evidence="4">glycogen phosphorylase</fullName>
        <ecNumber evidence="4">2.4.1.1</ecNumber>
    </recommendedName>
</protein>
<comment type="catalytic activity">
    <reaction evidence="1">
        <text>[(1-&gt;4)-alpha-D-glucosyl](n) + phosphate = [(1-&gt;4)-alpha-D-glucosyl](n-1) + alpha-D-glucose 1-phosphate</text>
        <dbReference type="Rhea" id="RHEA:41732"/>
        <dbReference type="Rhea" id="RHEA-COMP:9584"/>
        <dbReference type="Rhea" id="RHEA-COMP:9586"/>
        <dbReference type="ChEBI" id="CHEBI:15444"/>
        <dbReference type="ChEBI" id="CHEBI:43474"/>
        <dbReference type="ChEBI" id="CHEBI:58601"/>
        <dbReference type="EC" id="2.4.1.1"/>
    </reaction>
</comment>
<dbReference type="Proteomes" id="UP001139157">
    <property type="component" value="Unassembled WGS sequence"/>
</dbReference>
<dbReference type="GO" id="GO:0030170">
    <property type="term" value="F:pyridoxal phosphate binding"/>
    <property type="evidence" value="ECO:0007669"/>
    <property type="project" value="InterPro"/>
</dbReference>
<dbReference type="Pfam" id="PF00343">
    <property type="entry name" value="Phosphorylase"/>
    <property type="match status" value="1"/>
</dbReference>
<evidence type="ECO:0000256" key="9">
    <source>
        <dbReference type="ARBA" id="ARBA00023277"/>
    </source>
</evidence>
<dbReference type="SUPFAM" id="SSF53756">
    <property type="entry name" value="UDP-Glycosyltransferase/glycogen phosphorylase"/>
    <property type="match status" value="1"/>
</dbReference>
<dbReference type="EC" id="2.4.1.1" evidence="4"/>
<evidence type="ECO:0000256" key="4">
    <source>
        <dbReference type="ARBA" id="ARBA00012591"/>
    </source>
</evidence>
<name>A0A9X2IZK9_9NOCA</name>
<evidence type="ECO:0000313" key="14">
    <source>
        <dbReference type="Proteomes" id="UP001139157"/>
    </source>
</evidence>
<keyword evidence="5" id="KW-0021">Allosteric enzyme</keyword>
<dbReference type="PANTHER" id="PTHR42655">
    <property type="entry name" value="GLYCOGEN PHOSPHORYLASE"/>
    <property type="match status" value="1"/>
</dbReference>
<evidence type="ECO:0000256" key="6">
    <source>
        <dbReference type="ARBA" id="ARBA00022676"/>
    </source>
</evidence>
<evidence type="ECO:0000259" key="12">
    <source>
        <dbReference type="Pfam" id="PF11897"/>
    </source>
</evidence>
<evidence type="ECO:0000256" key="2">
    <source>
        <dbReference type="ARBA" id="ARBA00001933"/>
    </source>
</evidence>
<dbReference type="Gene3D" id="3.40.50.2000">
    <property type="entry name" value="Glycogen Phosphorylase B"/>
    <property type="match status" value="3"/>
</dbReference>
<dbReference type="InterPro" id="IPR035090">
    <property type="entry name" value="Pyridoxal_P_attach_site"/>
</dbReference>
<organism evidence="13 14">
    <name type="scientific">Nocardia pulmonis</name>
    <dbReference type="NCBI Taxonomy" id="2951408"/>
    <lineage>
        <taxon>Bacteria</taxon>
        <taxon>Bacillati</taxon>
        <taxon>Actinomycetota</taxon>
        <taxon>Actinomycetes</taxon>
        <taxon>Mycobacteriales</taxon>
        <taxon>Nocardiaceae</taxon>
        <taxon>Nocardia</taxon>
    </lineage>
</organism>
<dbReference type="Pfam" id="PF11897">
    <property type="entry name" value="DUF3417"/>
    <property type="match status" value="1"/>
</dbReference>
<dbReference type="AlphaFoldDB" id="A0A9X2IZK9"/>
<evidence type="ECO:0000313" key="13">
    <source>
        <dbReference type="EMBL" id="MCM6778177.1"/>
    </source>
</evidence>
<dbReference type="GO" id="GO:0005975">
    <property type="term" value="P:carbohydrate metabolic process"/>
    <property type="evidence" value="ECO:0007669"/>
    <property type="project" value="InterPro"/>
</dbReference>
<evidence type="ECO:0000256" key="11">
    <source>
        <dbReference type="PIRSR" id="PIRSR000460-1"/>
    </source>
</evidence>
<feature type="domain" description="DUF3417" evidence="12">
    <location>
        <begin position="13"/>
        <end position="119"/>
    </location>
</feature>
<dbReference type="GO" id="GO:0008184">
    <property type="term" value="F:glycogen phosphorylase activity"/>
    <property type="evidence" value="ECO:0007669"/>
    <property type="project" value="InterPro"/>
</dbReference>
<evidence type="ECO:0000256" key="8">
    <source>
        <dbReference type="ARBA" id="ARBA00022898"/>
    </source>
</evidence>
<dbReference type="InterPro" id="IPR052182">
    <property type="entry name" value="Glycogen/Maltodextrin_Phosph"/>
</dbReference>
<comment type="caution">
    <text evidence="13">The sequence shown here is derived from an EMBL/GenBank/DDBJ whole genome shotgun (WGS) entry which is preliminary data.</text>
</comment>
<evidence type="ECO:0000256" key="5">
    <source>
        <dbReference type="ARBA" id="ARBA00022533"/>
    </source>
</evidence>
<comment type="cofactor">
    <cofactor evidence="2">
        <name>pyridoxal 5'-phosphate</name>
        <dbReference type="ChEBI" id="CHEBI:597326"/>
    </cofactor>
</comment>
<keyword evidence="9" id="KW-0119">Carbohydrate metabolism</keyword>
<evidence type="ECO:0000256" key="7">
    <source>
        <dbReference type="ARBA" id="ARBA00022679"/>
    </source>
</evidence>
<dbReference type="InterPro" id="IPR011834">
    <property type="entry name" value="Agluc_phsphrylas"/>
</dbReference>
<dbReference type="PROSITE" id="PS00102">
    <property type="entry name" value="PHOSPHORYLASE"/>
    <property type="match status" value="1"/>
</dbReference>
<dbReference type="PIRSF" id="PIRSF000460">
    <property type="entry name" value="Pprylas_GlgP"/>
    <property type="match status" value="1"/>
</dbReference>
<reference evidence="13" key="1">
    <citation type="submission" date="2022-06" db="EMBL/GenBank/DDBJ databases">
        <title>Novel species in genus nocardia.</title>
        <authorList>
            <person name="Li F."/>
        </authorList>
    </citation>
    <scope>NUCLEOTIDE SEQUENCE</scope>
    <source>
        <strain evidence="13">CDC141</strain>
    </source>
</reference>
<evidence type="ECO:0000256" key="1">
    <source>
        <dbReference type="ARBA" id="ARBA00001275"/>
    </source>
</evidence>
<dbReference type="EMBL" id="JAMRXG010000019">
    <property type="protein sequence ID" value="MCM6778177.1"/>
    <property type="molecule type" value="Genomic_DNA"/>
</dbReference>
<dbReference type="RefSeq" id="WP_251917640.1">
    <property type="nucleotide sequence ID" value="NZ_JAMRXG010000019.1"/>
</dbReference>
<gene>
    <name evidence="13" type="primary">glgP</name>
    <name evidence="13" type="ORF">NDR86_32290</name>
</gene>
<evidence type="ECO:0000256" key="3">
    <source>
        <dbReference type="ARBA" id="ARBA00006047"/>
    </source>
</evidence>
<keyword evidence="6" id="KW-0328">Glycosyltransferase</keyword>
<evidence type="ECO:0000256" key="10">
    <source>
        <dbReference type="ARBA" id="ARBA00025174"/>
    </source>
</evidence>
<keyword evidence="7" id="KW-0808">Transferase</keyword>